<dbReference type="RefSeq" id="WP_010357025.1">
    <property type="nucleotide sequence ID" value="NZ_BCML01000122.1"/>
</dbReference>
<evidence type="ECO:0000313" key="4">
    <source>
        <dbReference type="EMBL" id="MDX2961466.1"/>
    </source>
</evidence>
<keyword evidence="2" id="KW-0560">Oxidoreductase</keyword>
<keyword evidence="6" id="KW-1185">Reference proteome</keyword>
<dbReference type="Proteomes" id="UP001282288">
    <property type="component" value="Unassembled WGS sequence"/>
</dbReference>
<dbReference type="GO" id="GO:0005506">
    <property type="term" value="F:iron ion binding"/>
    <property type="evidence" value="ECO:0007669"/>
    <property type="project" value="InterPro"/>
</dbReference>
<protein>
    <submittedName>
        <fullName evidence="4">Cytochrome P450</fullName>
    </submittedName>
</protein>
<name>A0AAP6BB24_9ACTN</name>
<dbReference type="AlphaFoldDB" id="A0AAP6BB24"/>
<dbReference type="InterPro" id="IPR002397">
    <property type="entry name" value="Cyt_P450_B"/>
</dbReference>
<keyword evidence="2" id="KW-0503">Monooxygenase</keyword>
<dbReference type="PRINTS" id="PR00359">
    <property type="entry name" value="BP450"/>
</dbReference>
<proteinExistence type="inferred from homology"/>
<dbReference type="GeneID" id="69812963"/>
<dbReference type="GO" id="GO:0020037">
    <property type="term" value="F:heme binding"/>
    <property type="evidence" value="ECO:0007669"/>
    <property type="project" value="InterPro"/>
</dbReference>
<dbReference type="GO" id="GO:0004497">
    <property type="term" value="F:monooxygenase activity"/>
    <property type="evidence" value="ECO:0007669"/>
    <property type="project" value="UniProtKB-KW"/>
</dbReference>
<dbReference type="SUPFAM" id="SSF48264">
    <property type="entry name" value="Cytochrome P450"/>
    <property type="match status" value="1"/>
</dbReference>
<dbReference type="InterPro" id="IPR036396">
    <property type="entry name" value="Cyt_P450_sf"/>
</dbReference>
<sequence length="422" mass="46831">MTVTPGFDLTASSFHRNPYPVYRHLRTLGPVVRTAHRAWIATHFTEVSALLRDARLRADFPADPRWVERHGGEDSVMVADGRRWMLLREDTGHQEVRRVFQRYFTPAAVERRAERMTETVDAVLSGLDVTRPVDVVSEVAEPVVTSTMCDLLGLPVHRRERYAGWTSDISRLTDPVPGHRVRERAETAMREFREHIEALGRQGRLTGIAAEVLYGSPSPADVTANLVMLAMAGTDTTVSQITLAVHALFAHPDQLEQAVREPDSALRGVAEFARYDGPVQLVTRRTSRPVRIGGTEIPANAKVMLCLGAANHDPARYPAAHRLDLTRTGVATLPFGDGPHYCLGARLGRLITGTLLSALLRRHPSLSPAAPLDRLPWRRSVVARRPEHLPVLLDGHTPAGSRPLPRHDLYDDEGRRNSHGAH</sequence>
<reference evidence="4 6" key="1">
    <citation type="journal article" date="2023" name="Microb. Genom.">
        <title>Mesoterricola silvestris gen. nov., sp. nov., Mesoterricola sediminis sp. nov., Geothrix oryzae sp. nov., Geothrix edaphica sp. nov., Geothrix rubra sp. nov., and Geothrix limicola sp. nov., six novel members of Acidobacteriota isolated from soils.</title>
        <authorList>
            <person name="Weisberg A.J."/>
            <person name="Pearce E."/>
            <person name="Kramer C.G."/>
            <person name="Chang J.H."/>
            <person name="Clarke C.R."/>
        </authorList>
    </citation>
    <scope>NUCLEOTIDE SEQUENCE</scope>
    <source>
        <strain evidence="5 6">NB05-1H</strain>
        <strain evidence="4">NRRL_B-16521</strain>
    </source>
</reference>
<keyword evidence="2" id="KW-0349">Heme</keyword>
<evidence type="ECO:0000256" key="3">
    <source>
        <dbReference type="SAM" id="MobiDB-lite"/>
    </source>
</evidence>
<comment type="similarity">
    <text evidence="1 2">Belongs to the cytochrome P450 family.</text>
</comment>
<dbReference type="Gene3D" id="1.10.630.10">
    <property type="entry name" value="Cytochrome P450"/>
    <property type="match status" value="1"/>
</dbReference>
<dbReference type="InterPro" id="IPR017972">
    <property type="entry name" value="Cyt_P450_CS"/>
</dbReference>
<comment type="caution">
    <text evidence="4">The sequence shown here is derived from an EMBL/GenBank/DDBJ whole genome shotgun (WGS) entry which is preliminary data.</text>
</comment>
<dbReference type="PANTHER" id="PTHR46696:SF1">
    <property type="entry name" value="CYTOCHROME P450 YJIB-RELATED"/>
    <property type="match status" value="1"/>
</dbReference>
<dbReference type="GO" id="GO:0016705">
    <property type="term" value="F:oxidoreductase activity, acting on paired donors, with incorporation or reduction of molecular oxygen"/>
    <property type="evidence" value="ECO:0007669"/>
    <property type="project" value="InterPro"/>
</dbReference>
<dbReference type="PROSITE" id="PS00086">
    <property type="entry name" value="CYTOCHROME_P450"/>
    <property type="match status" value="1"/>
</dbReference>
<accession>A0AAP6BB24</accession>
<dbReference type="EMBL" id="JARAWC010000011">
    <property type="protein sequence ID" value="MDX2961466.1"/>
    <property type="molecule type" value="Genomic_DNA"/>
</dbReference>
<keyword evidence="2" id="KW-0408">Iron</keyword>
<feature type="region of interest" description="Disordered" evidence="3">
    <location>
        <begin position="391"/>
        <end position="422"/>
    </location>
</feature>
<dbReference type="Pfam" id="PF00067">
    <property type="entry name" value="p450"/>
    <property type="match status" value="1"/>
</dbReference>
<dbReference type="Proteomes" id="UP001272987">
    <property type="component" value="Unassembled WGS sequence"/>
</dbReference>
<evidence type="ECO:0000313" key="5">
    <source>
        <dbReference type="EMBL" id="MDX3023254.1"/>
    </source>
</evidence>
<evidence type="ECO:0000256" key="2">
    <source>
        <dbReference type="RuleBase" id="RU000461"/>
    </source>
</evidence>
<dbReference type="PANTHER" id="PTHR46696">
    <property type="entry name" value="P450, PUTATIVE (EUROFUNG)-RELATED"/>
    <property type="match status" value="1"/>
</dbReference>
<dbReference type="EMBL" id="JARAWP010000026">
    <property type="protein sequence ID" value="MDX3023254.1"/>
    <property type="molecule type" value="Genomic_DNA"/>
</dbReference>
<evidence type="ECO:0000256" key="1">
    <source>
        <dbReference type="ARBA" id="ARBA00010617"/>
    </source>
</evidence>
<feature type="compositionally biased region" description="Basic and acidic residues" evidence="3">
    <location>
        <begin position="405"/>
        <end position="416"/>
    </location>
</feature>
<evidence type="ECO:0000313" key="6">
    <source>
        <dbReference type="Proteomes" id="UP001272987"/>
    </source>
</evidence>
<evidence type="ECO:0000313" key="7">
    <source>
        <dbReference type="Proteomes" id="UP001282288"/>
    </source>
</evidence>
<gene>
    <name evidence="4" type="ORF">PV399_17325</name>
    <name evidence="5" type="ORF">PV666_36055</name>
</gene>
<dbReference type="InterPro" id="IPR001128">
    <property type="entry name" value="Cyt_P450"/>
</dbReference>
<organism evidence="4 7">
    <name type="scientific">Streptomyces acidiscabies</name>
    <dbReference type="NCBI Taxonomy" id="42234"/>
    <lineage>
        <taxon>Bacteria</taxon>
        <taxon>Bacillati</taxon>
        <taxon>Actinomycetota</taxon>
        <taxon>Actinomycetes</taxon>
        <taxon>Kitasatosporales</taxon>
        <taxon>Streptomycetaceae</taxon>
        <taxon>Streptomyces</taxon>
    </lineage>
</organism>
<keyword evidence="2" id="KW-0479">Metal-binding</keyword>